<sequence>MRMRHLWGAAVVAAGVLGPVVGAGTAVADTNINTHSPSMMCQTGQLSASASTSACVARQSVDQGVLKTHTRDVDLINRLDIVVPAALGV</sequence>
<keyword evidence="3" id="KW-1185">Reference proteome</keyword>
<evidence type="ECO:0000313" key="3">
    <source>
        <dbReference type="Proteomes" id="UP000199207"/>
    </source>
</evidence>
<accession>A0A1I1N6D8</accession>
<dbReference type="RefSeq" id="WP_139238338.1">
    <property type="nucleotide sequence ID" value="NZ_FOLM01000007.1"/>
</dbReference>
<evidence type="ECO:0008006" key="4">
    <source>
        <dbReference type="Google" id="ProtNLM"/>
    </source>
</evidence>
<dbReference type="AlphaFoldDB" id="A0A1I1N6D8"/>
<feature type="signal peptide" evidence="1">
    <location>
        <begin position="1"/>
        <end position="28"/>
    </location>
</feature>
<dbReference type="STRING" id="910347.SAMN05421773_107252"/>
<dbReference type="EMBL" id="FOLM01000007">
    <property type="protein sequence ID" value="SFC93241.1"/>
    <property type="molecule type" value="Genomic_DNA"/>
</dbReference>
<feature type="chain" id="PRO_5011520779" description="Secreted protein" evidence="1">
    <location>
        <begin position="29"/>
        <end position="89"/>
    </location>
</feature>
<evidence type="ECO:0000313" key="2">
    <source>
        <dbReference type="EMBL" id="SFC93241.1"/>
    </source>
</evidence>
<reference evidence="2 3" key="1">
    <citation type="submission" date="2016-10" db="EMBL/GenBank/DDBJ databases">
        <authorList>
            <person name="de Groot N.N."/>
        </authorList>
    </citation>
    <scope>NUCLEOTIDE SEQUENCE [LARGE SCALE GENOMIC DNA]</scope>
    <source>
        <strain evidence="2 3">CGMCC 4.5739</strain>
    </source>
</reference>
<gene>
    <name evidence="2" type="ORF">SAMN05421773_107252</name>
</gene>
<proteinExistence type="predicted"/>
<keyword evidence="1" id="KW-0732">Signal</keyword>
<organism evidence="2 3">
    <name type="scientific">Streptomyces aidingensis</name>
    <dbReference type="NCBI Taxonomy" id="910347"/>
    <lineage>
        <taxon>Bacteria</taxon>
        <taxon>Bacillati</taxon>
        <taxon>Actinomycetota</taxon>
        <taxon>Actinomycetes</taxon>
        <taxon>Kitasatosporales</taxon>
        <taxon>Streptomycetaceae</taxon>
        <taxon>Streptomyces</taxon>
    </lineage>
</organism>
<evidence type="ECO:0000256" key="1">
    <source>
        <dbReference type="SAM" id="SignalP"/>
    </source>
</evidence>
<dbReference type="Proteomes" id="UP000199207">
    <property type="component" value="Unassembled WGS sequence"/>
</dbReference>
<dbReference type="OrthoDB" id="4315109at2"/>
<protein>
    <recommendedName>
        <fullName evidence="4">Secreted protein</fullName>
    </recommendedName>
</protein>
<name>A0A1I1N6D8_9ACTN</name>